<keyword evidence="6 9" id="KW-1133">Transmembrane helix</keyword>
<keyword evidence="4" id="KW-0997">Cell inner membrane</keyword>
<evidence type="ECO:0000256" key="8">
    <source>
        <dbReference type="ARBA" id="ARBA00035655"/>
    </source>
</evidence>
<feature type="transmembrane region" description="Helical" evidence="9">
    <location>
        <begin position="6"/>
        <end position="27"/>
    </location>
</feature>
<feature type="transmembrane region" description="Helical" evidence="9">
    <location>
        <begin position="39"/>
        <end position="63"/>
    </location>
</feature>
<feature type="domain" description="UPF0033" evidence="10">
    <location>
        <begin position="417"/>
        <end position="441"/>
    </location>
</feature>
<feature type="transmembrane region" description="Helical" evidence="9">
    <location>
        <begin position="313"/>
        <end position="336"/>
    </location>
</feature>
<keyword evidence="3" id="KW-1003">Cell membrane</keyword>
<comment type="subcellular location">
    <subcellularLocation>
        <location evidence="1">Cell inner membrane</location>
        <topology evidence="1">Multi-pass membrane protein</topology>
    </subcellularLocation>
</comment>
<feature type="transmembrane region" description="Helical" evidence="9">
    <location>
        <begin position="148"/>
        <end position="169"/>
    </location>
</feature>
<keyword evidence="2" id="KW-0813">Transport</keyword>
<evidence type="ECO:0000256" key="5">
    <source>
        <dbReference type="ARBA" id="ARBA00022692"/>
    </source>
</evidence>
<dbReference type="Pfam" id="PF04143">
    <property type="entry name" value="Sulf_transp"/>
    <property type="match status" value="1"/>
</dbReference>
<dbReference type="InterPro" id="IPR036868">
    <property type="entry name" value="TusA-like_sf"/>
</dbReference>
<dbReference type="OrthoDB" id="9794165at2"/>
<dbReference type="SUPFAM" id="SSF64307">
    <property type="entry name" value="SirA-like"/>
    <property type="match status" value="1"/>
</dbReference>
<feature type="transmembrane region" description="Helical" evidence="9">
    <location>
        <begin position="104"/>
        <end position="128"/>
    </location>
</feature>
<dbReference type="Proteomes" id="UP000251047">
    <property type="component" value="Unassembled WGS sequence"/>
</dbReference>
<dbReference type="InterPro" id="IPR001455">
    <property type="entry name" value="TusA-like"/>
</dbReference>
<evidence type="ECO:0000259" key="10">
    <source>
        <dbReference type="PROSITE" id="PS01148"/>
    </source>
</evidence>
<accession>A0A364VAR5</accession>
<evidence type="ECO:0000256" key="7">
    <source>
        <dbReference type="ARBA" id="ARBA00023136"/>
    </source>
</evidence>
<sequence length="491" mass="50752">MILTGLILGAALGFVMQRGRFCVTGMIRDIFTLRSWRGFTALLIVIAVHALGLALLTSTGVIAPSVKPFAPIGVVLGSFVFGLGIVLAGGCASGTWYRSAEGLVGSWIALLMYGLSAAAMKYGALSWLQKDLTSYRWNVTTLPALLNVSAWVFAVPLALGATAAAIHYLRDEASRPAVAQFTPRKSGIAHLLTERPWHFYPTAVIIGVLGTLAWPLSAASGRNAGLGITTPSADLTTFLTTGNTARINWGVMLVLGLLIGAFAAAKASGEFRVRVPSGTQAVRSVVGGVFMGVGASLAGGCTVGNGMVETALFSFQGWVALAAIAAGVWVAAKLWLKPQGAQGSLVASPGPSSLSDATPTQRTTEDLLGGIQVAPAGLLGGSGGVGLLSDKRAPAAHTAQTPRALGSTPEGRRQFTLDTLGAVCPFPLIEAKTAMQQLRDGDELVINFDCTQATDAIPRWAAEDGHAVRNFEATGNAAGWTITLEKAGAAQ</sequence>
<evidence type="ECO:0000313" key="12">
    <source>
        <dbReference type="Proteomes" id="UP000251047"/>
    </source>
</evidence>
<evidence type="ECO:0000256" key="1">
    <source>
        <dbReference type="ARBA" id="ARBA00004429"/>
    </source>
</evidence>
<protein>
    <recommendedName>
        <fullName evidence="10">UPF0033 domain-containing protein</fullName>
    </recommendedName>
</protein>
<evidence type="ECO:0000256" key="2">
    <source>
        <dbReference type="ARBA" id="ARBA00022448"/>
    </source>
</evidence>
<dbReference type="Pfam" id="PF01206">
    <property type="entry name" value="TusA"/>
    <property type="match status" value="1"/>
</dbReference>
<organism evidence="11 12">
    <name type="scientific">Corynebacterium heidelbergense</name>
    <dbReference type="NCBI Taxonomy" id="2055947"/>
    <lineage>
        <taxon>Bacteria</taxon>
        <taxon>Bacillati</taxon>
        <taxon>Actinomycetota</taxon>
        <taxon>Actinomycetes</taxon>
        <taxon>Mycobacteriales</taxon>
        <taxon>Corynebacteriaceae</taxon>
        <taxon>Corynebacterium</taxon>
    </lineage>
</organism>
<evidence type="ECO:0000256" key="9">
    <source>
        <dbReference type="SAM" id="Phobius"/>
    </source>
</evidence>
<dbReference type="EMBL" id="PHQP01000051">
    <property type="protein sequence ID" value="RAV33704.1"/>
    <property type="molecule type" value="Genomic_DNA"/>
</dbReference>
<dbReference type="RefSeq" id="WP_112769788.1">
    <property type="nucleotide sequence ID" value="NZ_CP063191.1"/>
</dbReference>
<evidence type="ECO:0000313" key="11">
    <source>
        <dbReference type="EMBL" id="RAV33704.1"/>
    </source>
</evidence>
<dbReference type="PROSITE" id="PS01148">
    <property type="entry name" value="UPF0033"/>
    <property type="match status" value="1"/>
</dbReference>
<evidence type="ECO:0000256" key="4">
    <source>
        <dbReference type="ARBA" id="ARBA00022519"/>
    </source>
</evidence>
<keyword evidence="5 9" id="KW-0812">Transmembrane</keyword>
<dbReference type="GO" id="GO:0005886">
    <property type="term" value="C:plasma membrane"/>
    <property type="evidence" value="ECO:0007669"/>
    <property type="project" value="UniProtKB-SubCell"/>
</dbReference>
<feature type="transmembrane region" description="Helical" evidence="9">
    <location>
        <begin position="247"/>
        <end position="265"/>
    </location>
</feature>
<dbReference type="PANTHER" id="PTHR30574:SF1">
    <property type="entry name" value="SULPHUR TRANSPORT DOMAIN-CONTAINING PROTEIN"/>
    <property type="match status" value="1"/>
</dbReference>
<proteinExistence type="inferred from homology"/>
<feature type="transmembrane region" description="Helical" evidence="9">
    <location>
        <begin position="69"/>
        <end position="92"/>
    </location>
</feature>
<name>A0A364VAR5_9CORY</name>
<gene>
    <name evidence="11" type="ORF">CWC39_07025</name>
</gene>
<feature type="transmembrane region" description="Helical" evidence="9">
    <location>
        <begin position="285"/>
        <end position="307"/>
    </location>
</feature>
<dbReference type="PANTHER" id="PTHR30574">
    <property type="entry name" value="INNER MEMBRANE PROTEIN YEDE"/>
    <property type="match status" value="1"/>
</dbReference>
<comment type="caution">
    <text evidence="11">The sequence shown here is derived from an EMBL/GenBank/DDBJ whole genome shotgun (WGS) entry which is preliminary data.</text>
</comment>
<evidence type="ECO:0000256" key="3">
    <source>
        <dbReference type="ARBA" id="ARBA00022475"/>
    </source>
</evidence>
<feature type="transmembrane region" description="Helical" evidence="9">
    <location>
        <begin position="197"/>
        <end position="216"/>
    </location>
</feature>
<dbReference type="CDD" id="cd00291">
    <property type="entry name" value="SirA_YedF_YeeD"/>
    <property type="match status" value="1"/>
</dbReference>
<reference evidence="11 12" key="1">
    <citation type="journal article" date="2018" name="Syst. Appl. Microbiol.">
        <title>Corynebacterium heidelbergense sp. nov., isolated from the preen glands of Egyptian geese (Alopochen aegyptiacus).</title>
        <authorList>
            <person name="Braun M.S."/>
            <person name="Wang E."/>
            <person name="Zimmermann S."/>
            <person name="Wink M."/>
        </authorList>
    </citation>
    <scope>NUCLEOTIDE SEQUENCE [LARGE SCALE GENOMIC DNA]</scope>
    <source>
        <strain evidence="11 12">DSM 104638</strain>
    </source>
</reference>
<keyword evidence="7 9" id="KW-0472">Membrane</keyword>
<evidence type="ECO:0000256" key="6">
    <source>
        <dbReference type="ARBA" id="ARBA00022989"/>
    </source>
</evidence>
<dbReference type="InterPro" id="IPR007272">
    <property type="entry name" value="Sulf_transp_TsuA/YedE"/>
</dbReference>
<dbReference type="AlphaFoldDB" id="A0A364VAR5"/>
<comment type="similarity">
    <text evidence="8">Belongs to the TsuA/YedE (TC 9.B.102) family.</text>
</comment>
<dbReference type="Gene3D" id="3.30.110.40">
    <property type="entry name" value="TusA-like domain"/>
    <property type="match status" value="1"/>
</dbReference>